<accession>A0A1M6G8M7</accession>
<feature type="transmembrane region" description="Helical" evidence="2">
    <location>
        <begin position="6"/>
        <end position="25"/>
    </location>
</feature>
<dbReference type="Proteomes" id="UP000184442">
    <property type="component" value="Unassembled WGS sequence"/>
</dbReference>
<dbReference type="OrthoDB" id="1739583at2"/>
<proteinExistence type="predicted"/>
<keyword evidence="2" id="KW-1133">Transmembrane helix</keyword>
<keyword evidence="4" id="KW-1185">Reference proteome</keyword>
<dbReference type="Gene3D" id="3.30.1490.480">
    <property type="entry name" value="Endolytic murein transglycosylase"/>
    <property type="match status" value="1"/>
</dbReference>
<evidence type="ECO:0008006" key="5">
    <source>
        <dbReference type="Google" id="ProtNLM"/>
    </source>
</evidence>
<dbReference type="STRING" id="1122184.SAMN02745176_02292"/>
<evidence type="ECO:0000313" key="3">
    <source>
        <dbReference type="EMBL" id="SHJ06333.1"/>
    </source>
</evidence>
<gene>
    <name evidence="3" type="ORF">SAMN02745176_02292</name>
</gene>
<evidence type="ECO:0000256" key="1">
    <source>
        <dbReference type="SAM" id="MobiDB-lite"/>
    </source>
</evidence>
<evidence type="ECO:0000256" key="2">
    <source>
        <dbReference type="SAM" id="Phobius"/>
    </source>
</evidence>
<dbReference type="RefSeq" id="WP_073026333.1">
    <property type="nucleotide sequence ID" value="NZ_FQZS01000014.1"/>
</dbReference>
<dbReference type="AlphaFoldDB" id="A0A1M6G8M7"/>
<organism evidence="3 4">
    <name type="scientific">Lutispora thermophila DSM 19022</name>
    <dbReference type="NCBI Taxonomy" id="1122184"/>
    <lineage>
        <taxon>Bacteria</taxon>
        <taxon>Bacillati</taxon>
        <taxon>Bacillota</taxon>
        <taxon>Clostridia</taxon>
        <taxon>Lutisporales</taxon>
        <taxon>Lutisporaceae</taxon>
        <taxon>Lutispora</taxon>
    </lineage>
</organism>
<sequence>MKVYDIKGIILGIGIGLVFSSIVNINMNQKAIDDDFIRAEASKRGFIILKPEDLIDKDRINEDIKTKEEIEGNMKSNEEDENSKKEDEEISDEEISFEILKGYNSYDTAEVLLNSGLISDKDVFINRIRKRDKQRNIQTGVFIIKKGTSIDDIINIITTPRNKR</sequence>
<dbReference type="EMBL" id="FQZS01000014">
    <property type="protein sequence ID" value="SHJ06333.1"/>
    <property type="molecule type" value="Genomic_DNA"/>
</dbReference>
<name>A0A1M6G8M7_9FIRM</name>
<protein>
    <recommendedName>
        <fullName evidence="5">YceG-like family protein</fullName>
    </recommendedName>
</protein>
<reference evidence="3 4" key="1">
    <citation type="submission" date="2016-11" db="EMBL/GenBank/DDBJ databases">
        <authorList>
            <person name="Jaros S."/>
            <person name="Januszkiewicz K."/>
            <person name="Wedrychowicz H."/>
        </authorList>
    </citation>
    <scope>NUCLEOTIDE SEQUENCE [LARGE SCALE GENOMIC DNA]</scope>
    <source>
        <strain evidence="3 4">DSM 19022</strain>
    </source>
</reference>
<keyword evidence="2" id="KW-0472">Membrane</keyword>
<keyword evidence="2" id="KW-0812">Transmembrane</keyword>
<evidence type="ECO:0000313" key="4">
    <source>
        <dbReference type="Proteomes" id="UP000184442"/>
    </source>
</evidence>
<feature type="region of interest" description="Disordered" evidence="1">
    <location>
        <begin position="66"/>
        <end position="92"/>
    </location>
</feature>